<protein>
    <submittedName>
        <fullName evidence="4">Glycoside hydrolase</fullName>
    </submittedName>
</protein>
<dbReference type="KEGG" id="lpav:PLANPX_3031"/>
<accession>A0A5K7XKG2</accession>
<evidence type="ECO:0000313" key="5">
    <source>
        <dbReference type="Proteomes" id="UP000326837"/>
    </source>
</evidence>
<dbReference type="Proteomes" id="UP000326837">
    <property type="component" value="Chromosome"/>
</dbReference>
<reference evidence="5" key="1">
    <citation type="submission" date="2019-10" db="EMBL/GenBank/DDBJ databases">
        <title>Lacipirellula parvula gen. nov., sp. nov., representing a lineage of planctomycetes widespread in freshwater anoxic habitats, and description of the family Lacipirellulaceae.</title>
        <authorList>
            <person name="Dedysh S.N."/>
            <person name="Kulichevskaya I.S."/>
            <person name="Beletsky A.V."/>
            <person name="Rakitin A.L."/>
            <person name="Mardanov A.V."/>
            <person name="Ivanova A.A."/>
            <person name="Saltykova V.X."/>
            <person name="Rijpstra W.I.C."/>
            <person name="Sinninghe Damste J.S."/>
            <person name="Ravin N.V."/>
        </authorList>
    </citation>
    <scope>NUCLEOTIDE SEQUENCE [LARGE SCALE GENOMIC DNA]</scope>
    <source>
        <strain evidence="5">PX69</strain>
    </source>
</reference>
<keyword evidence="4" id="KW-0378">Hydrolase</keyword>
<keyword evidence="2" id="KW-0808">Transferase</keyword>
<sequence>MSGFQLQRLGQIMEPEAGNAQEAEGVLNPAAVRGLDGQLYLFPRLVARGNKSRIGIARVIFNEIGDPTGVQRLGIALEPETDYELRPDGSGGCEDPRITFVEPMHRFVMTYTAHSPIGPRIALAVSEDLFHWKRLGLATFEAYRGIDFAHVDNKDASVFPVAIPNHAGKMQMAILHRPLFRGTYPEDTACQGACRLVDLDHESIWISYCPMPSGDAESHHPALFNSHHRLATPVSSWESLKIGGGTPPILTRHGWLIIYHGVSEVEELGSITHHLCYSAGVMVLSKEHPWEILHRSEEPVLTPLLPHERSGTVPNVVFPTGIDRRDDLGLPDRIDVYYGMADSRIGVARLDLPDHLPLGAPADSPGAVVKA</sequence>
<gene>
    <name evidence="4" type="ORF">PLANPX_3031</name>
</gene>
<evidence type="ECO:0000256" key="3">
    <source>
        <dbReference type="ARBA" id="ARBA00024356"/>
    </source>
</evidence>
<keyword evidence="1" id="KW-0328">Glycosyltransferase</keyword>
<organism evidence="4 5">
    <name type="scientific">Lacipirellula parvula</name>
    <dbReference type="NCBI Taxonomy" id="2650471"/>
    <lineage>
        <taxon>Bacteria</taxon>
        <taxon>Pseudomonadati</taxon>
        <taxon>Planctomycetota</taxon>
        <taxon>Planctomycetia</taxon>
        <taxon>Pirellulales</taxon>
        <taxon>Lacipirellulaceae</taxon>
        <taxon>Lacipirellula</taxon>
    </lineage>
</organism>
<dbReference type="RefSeq" id="WP_152099192.1">
    <property type="nucleotide sequence ID" value="NZ_AP021861.1"/>
</dbReference>
<dbReference type="PANTHER" id="PTHR34106:SF5">
    <property type="entry name" value="GLYCOSIDASE"/>
    <property type="match status" value="1"/>
</dbReference>
<proteinExistence type="inferred from homology"/>
<dbReference type="Gene3D" id="2.115.10.20">
    <property type="entry name" value="Glycosyl hydrolase domain, family 43"/>
    <property type="match status" value="1"/>
</dbReference>
<name>A0A5K7XKG2_9BACT</name>
<dbReference type="PANTHER" id="PTHR34106">
    <property type="entry name" value="GLYCOSIDASE"/>
    <property type="match status" value="1"/>
</dbReference>
<dbReference type="EMBL" id="AP021861">
    <property type="protein sequence ID" value="BBO33419.1"/>
    <property type="molecule type" value="Genomic_DNA"/>
</dbReference>
<dbReference type="AlphaFoldDB" id="A0A5K7XKG2"/>
<evidence type="ECO:0000256" key="2">
    <source>
        <dbReference type="ARBA" id="ARBA00022679"/>
    </source>
</evidence>
<evidence type="ECO:0000313" key="4">
    <source>
        <dbReference type="EMBL" id="BBO33419.1"/>
    </source>
</evidence>
<evidence type="ECO:0000256" key="1">
    <source>
        <dbReference type="ARBA" id="ARBA00022676"/>
    </source>
</evidence>
<comment type="similarity">
    <text evidence="3">Belongs to the glycosyl hydrolase 130 family.</text>
</comment>
<dbReference type="InterPro" id="IPR023296">
    <property type="entry name" value="Glyco_hydro_beta-prop_sf"/>
</dbReference>
<dbReference type="Pfam" id="PF04041">
    <property type="entry name" value="Glyco_hydro_130"/>
    <property type="match status" value="1"/>
</dbReference>
<dbReference type="SUPFAM" id="SSF75005">
    <property type="entry name" value="Arabinanase/levansucrase/invertase"/>
    <property type="match status" value="1"/>
</dbReference>
<dbReference type="GO" id="GO:0016787">
    <property type="term" value="F:hydrolase activity"/>
    <property type="evidence" value="ECO:0007669"/>
    <property type="project" value="UniProtKB-KW"/>
</dbReference>
<dbReference type="GO" id="GO:0016757">
    <property type="term" value="F:glycosyltransferase activity"/>
    <property type="evidence" value="ECO:0007669"/>
    <property type="project" value="UniProtKB-KW"/>
</dbReference>
<keyword evidence="5" id="KW-1185">Reference proteome</keyword>
<dbReference type="InterPro" id="IPR007184">
    <property type="entry name" value="Mannoside_phosphorylase"/>
</dbReference>